<dbReference type="PANTHER" id="PTHR43736:SF1">
    <property type="entry name" value="DIHYDRONEOPTERIN TRIPHOSPHATE DIPHOSPHATASE"/>
    <property type="match status" value="1"/>
</dbReference>
<keyword evidence="1" id="KW-0378">Hydrolase</keyword>
<evidence type="ECO:0000313" key="4">
    <source>
        <dbReference type="Proteomes" id="UP001158067"/>
    </source>
</evidence>
<evidence type="ECO:0000256" key="1">
    <source>
        <dbReference type="ARBA" id="ARBA00022801"/>
    </source>
</evidence>
<sequence>MRHSKRWDLPKGHCDGDETYLEAARREMEEETGIHPDACRFDPHFYFDIEYDVTYKKSPGKIFQKKIRYFLAHLPAVVKIEVTEHESYQWFDWQPPHQIQTKTIDPLLAAVTKFLGETDASS</sequence>
<dbReference type="EMBL" id="FXUG01000001">
    <property type="protein sequence ID" value="SMP39432.1"/>
    <property type="molecule type" value="Genomic_DNA"/>
</dbReference>
<dbReference type="Gene3D" id="3.90.79.10">
    <property type="entry name" value="Nucleoside Triphosphate Pyrophosphohydrolase"/>
    <property type="match status" value="1"/>
</dbReference>
<dbReference type="InterPro" id="IPR000086">
    <property type="entry name" value="NUDIX_hydrolase_dom"/>
</dbReference>
<dbReference type="InterPro" id="IPR020084">
    <property type="entry name" value="NUDIX_hydrolase_CS"/>
</dbReference>
<keyword evidence="4" id="KW-1185">Reference proteome</keyword>
<dbReference type="PROSITE" id="PS00893">
    <property type="entry name" value="NUDIX_BOX"/>
    <property type="match status" value="1"/>
</dbReference>
<dbReference type="PANTHER" id="PTHR43736">
    <property type="entry name" value="ADP-RIBOSE PYROPHOSPHATASE"/>
    <property type="match status" value="1"/>
</dbReference>
<dbReference type="PROSITE" id="PS51462">
    <property type="entry name" value="NUDIX"/>
    <property type="match status" value="1"/>
</dbReference>
<feature type="domain" description="Nudix hydrolase" evidence="2">
    <location>
        <begin position="1"/>
        <end position="114"/>
    </location>
</feature>
<name>A0ABY1PPW3_9BACT</name>
<proteinExistence type="predicted"/>
<dbReference type="Pfam" id="PF00293">
    <property type="entry name" value="NUDIX"/>
    <property type="match status" value="1"/>
</dbReference>
<dbReference type="SUPFAM" id="SSF55811">
    <property type="entry name" value="Nudix"/>
    <property type="match status" value="1"/>
</dbReference>
<evidence type="ECO:0000313" key="3">
    <source>
        <dbReference type="EMBL" id="SMP39432.1"/>
    </source>
</evidence>
<accession>A0ABY1PPW3</accession>
<reference evidence="3 4" key="1">
    <citation type="submission" date="2017-05" db="EMBL/GenBank/DDBJ databases">
        <authorList>
            <person name="Varghese N."/>
            <person name="Submissions S."/>
        </authorList>
    </citation>
    <scope>NUCLEOTIDE SEQUENCE [LARGE SCALE GENOMIC DNA]</scope>
    <source>
        <strain evidence="3 4">DSM 25457</strain>
    </source>
</reference>
<organism evidence="3 4">
    <name type="scientific">Neorhodopirellula lusitana</name>
    <dbReference type="NCBI Taxonomy" id="445327"/>
    <lineage>
        <taxon>Bacteria</taxon>
        <taxon>Pseudomonadati</taxon>
        <taxon>Planctomycetota</taxon>
        <taxon>Planctomycetia</taxon>
        <taxon>Pirellulales</taxon>
        <taxon>Pirellulaceae</taxon>
        <taxon>Neorhodopirellula</taxon>
    </lineage>
</organism>
<dbReference type="InterPro" id="IPR015797">
    <property type="entry name" value="NUDIX_hydrolase-like_dom_sf"/>
</dbReference>
<evidence type="ECO:0000259" key="2">
    <source>
        <dbReference type="PROSITE" id="PS51462"/>
    </source>
</evidence>
<comment type="caution">
    <text evidence="3">The sequence shown here is derived from an EMBL/GenBank/DDBJ whole genome shotgun (WGS) entry which is preliminary data.</text>
</comment>
<protein>
    <submittedName>
        <fullName evidence="3">NUDIX domain-containing protein</fullName>
    </submittedName>
</protein>
<dbReference type="Proteomes" id="UP001158067">
    <property type="component" value="Unassembled WGS sequence"/>
</dbReference>
<gene>
    <name evidence="3" type="ORF">SAMN06265222_101307</name>
</gene>